<feature type="non-terminal residue" evidence="2">
    <location>
        <position position="1"/>
    </location>
</feature>
<name>A0A0B6YP91_9EUPU</name>
<evidence type="ECO:0000256" key="1">
    <source>
        <dbReference type="SAM" id="MobiDB-lite"/>
    </source>
</evidence>
<organism evidence="2">
    <name type="scientific">Arion vulgaris</name>
    <dbReference type="NCBI Taxonomy" id="1028688"/>
    <lineage>
        <taxon>Eukaryota</taxon>
        <taxon>Metazoa</taxon>
        <taxon>Spiralia</taxon>
        <taxon>Lophotrochozoa</taxon>
        <taxon>Mollusca</taxon>
        <taxon>Gastropoda</taxon>
        <taxon>Heterobranchia</taxon>
        <taxon>Euthyneura</taxon>
        <taxon>Panpulmonata</taxon>
        <taxon>Eupulmonata</taxon>
        <taxon>Stylommatophora</taxon>
        <taxon>Helicina</taxon>
        <taxon>Arionoidea</taxon>
        <taxon>Arionidae</taxon>
        <taxon>Arion</taxon>
    </lineage>
</organism>
<sequence>QMKNVITIRQHFMTEHSLMWAREYPQGYEDPYGITKKMGHIDCQKCKKRFRFAQYYKHHQVWCGKEDEVEVCEVCKHSLKAMWMQQHLTSHRAQDKRMIDSELNSKMKQEEQR</sequence>
<feature type="non-terminal residue" evidence="2">
    <location>
        <position position="113"/>
    </location>
</feature>
<gene>
    <name evidence="2" type="primary">ORF29814</name>
</gene>
<evidence type="ECO:0000313" key="2">
    <source>
        <dbReference type="EMBL" id="CEK57300.1"/>
    </source>
</evidence>
<accession>A0A0B6YP91</accession>
<feature type="compositionally biased region" description="Basic and acidic residues" evidence="1">
    <location>
        <begin position="92"/>
        <end position="113"/>
    </location>
</feature>
<dbReference type="EMBL" id="HACG01010435">
    <property type="protein sequence ID" value="CEK57300.1"/>
    <property type="molecule type" value="Transcribed_RNA"/>
</dbReference>
<protein>
    <submittedName>
        <fullName evidence="2">Uncharacterized protein</fullName>
    </submittedName>
</protein>
<proteinExistence type="predicted"/>
<dbReference type="AlphaFoldDB" id="A0A0B6YP91"/>
<reference evidence="2" key="1">
    <citation type="submission" date="2014-12" db="EMBL/GenBank/DDBJ databases">
        <title>Insight into the proteome of Arion vulgaris.</title>
        <authorList>
            <person name="Aradska J."/>
            <person name="Bulat T."/>
            <person name="Smidak R."/>
            <person name="Sarate P."/>
            <person name="Gangsoo J."/>
            <person name="Sialana F."/>
            <person name="Bilban M."/>
            <person name="Lubec G."/>
        </authorList>
    </citation>
    <scope>NUCLEOTIDE SEQUENCE</scope>
    <source>
        <tissue evidence="2">Skin</tissue>
    </source>
</reference>
<feature type="region of interest" description="Disordered" evidence="1">
    <location>
        <begin position="90"/>
        <end position="113"/>
    </location>
</feature>